<dbReference type="SUPFAM" id="SSF82754">
    <property type="entry name" value="C-terminal, gelsolin-like domain of Sec23/24"/>
    <property type="match status" value="1"/>
</dbReference>
<dbReference type="SUPFAM" id="SSF82919">
    <property type="entry name" value="Zn-finger domain of Sec23/24"/>
    <property type="match status" value="1"/>
</dbReference>
<comment type="caution">
    <text evidence="11">The sequence shown here is derived from an EMBL/GenBank/DDBJ whole genome shotgun (WGS) entry which is preliminary data.</text>
</comment>
<dbReference type="GO" id="GO:0070971">
    <property type="term" value="C:endoplasmic reticulum exit site"/>
    <property type="evidence" value="ECO:0007669"/>
    <property type="project" value="TreeGrafter"/>
</dbReference>
<dbReference type="InterPro" id="IPR012990">
    <property type="entry name" value="Beta-sandwich_Sec23_24"/>
</dbReference>
<dbReference type="GO" id="GO:0090110">
    <property type="term" value="P:COPII-coated vesicle cargo loading"/>
    <property type="evidence" value="ECO:0007669"/>
    <property type="project" value="TreeGrafter"/>
</dbReference>
<dbReference type="AlphaFoldDB" id="A0AAV5RG12"/>
<accession>A0AAV5RG12</accession>
<feature type="region of interest" description="Disordered" evidence="6">
    <location>
        <begin position="36"/>
        <end position="55"/>
    </location>
</feature>
<evidence type="ECO:0000256" key="2">
    <source>
        <dbReference type="ARBA" id="ARBA00008334"/>
    </source>
</evidence>
<dbReference type="InterPro" id="IPR050550">
    <property type="entry name" value="SEC23_SEC24_subfamily"/>
</dbReference>
<feature type="domain" description="Sec23/Sec24 beta-sandwich" evidence="10">
    <location>
        <begin position="509"/>
        <end position="598"/>
    </location>
</feature>
<comment type="similarity">
    <text evidence="2">Belongs to the SEC23/SEC24 family. SEC24 subfamily.</text>
</comment>
<dbReference type="Gene3D" id="2.30.30.380">
    <property type="entry name" value="Zn-finger domain of Sec23/24"/>
    <property type="match status" value="1"/>
</dbReference>
<dbReference type="PANTHER" id="PTHR13803:SF4">
    <property type="entry name" value="SECRETORY 24CD, ISOFORM C"/>
    <property type="match status" value="1"/>
</dbReference>
<protein>
    <submittedName>
        <fullName evidence="11">Sfb3 protein</fullName>
    </submittedName>
</protein>
<evidence type="ECO:0000259" key="10">
    <source>
        <dbReference type="Pfam" id="PF08033"/>
    </source>
</evidence>
<dbReference type="GO" id="GO:0000139">
    <property type="term" value="C:Golgi membrane"/>
    <property type="evidence" value="ECO:0007669"/>
    <property type="project" value="UniProtKB-SubCell"/>
</dbReference>
<organism evidence="11 12">
    <name type="scientific">Starmerella bacillaris</name>
    <name type="common">Yeast</name>
    <name type="synonym">Candida zemplinina</name>
    <dbReference type="NCBI Taxonomy" id="1247836"/>
    <lineage>
        <taxon>Eukaryota</taxon>
        <taxon>Fungi</taxon>
        <taxon>Dikarya</taxon>
        <taxon>Ascomycota</taxon>
        <taxon>Saccharomycotina</taxon>
        <taxon>Dipodascomycetes</taxon>
        <taxon>Dipodascales</taxon>
        <taxon>Trichomonascaceae</taxon>
        <taxon>Starmerella</taxon>
    </lineage>
</organism>
<dbReference type="Gene3D" id="2.60.40.1670">
    <property type="entry name" value="beta-sandwich domain of Sec23/24"/>
    <property type="match status" value="1"/>
</dbReference>
<evidence type="ECO:0000256" key="3">
    <source>
        <dbReference type="ARBA" id="ARBA00022448"/>
    </source>
</evidence>
<evidence type="ECO:0000313" key="11">
    <source>
        <dbReference type="EMBL" id="GMM50455.1"/>
    </source>
</evidence>
<evidence type="ECO:0000256" key="1">
    <source>
        <dbReference type="ARBA" id="ARBA00004394"/>
    </source>
</evidence>
<feature type="domain" description="Sec23/Sec24 helical" evidence="9">
    <location>
        <begin position="640"/>
        <end position="724"/>
    </location>
</feature>
<dbReference type="InterPro" id="IPR006896">
    <property type="entry name" value="Sec23/24_trunk_dom"/>
</dbReference>
<dbReference type="GO" id="GO:0000149">
    <property type="term" value="F:SNARE binding"/>
    <property type="evidence" value="ECO:0007669"/>
    <property type="project" value="TreeGrafter"/>
</dbReference>
<dbReference type="InterPro" id="IPR006895">
    <property type="entry name" value="Znf_Sec23_Sec24"/>
</dbReference>
<gene>
    <name evidence="11" type="ORF">DASB73_014130</name>
</gene>
<dbReference type="InterPro" id="IPR036175">
    <property type="entry name" value="Sec23/24_helical_dom_sf"/>
</dbReference>
<dbReference type="EMBL" id="BTGC01000003">
    <property type="protein sequence ID" value="GMM50455.1"/>
    <property type="molecule type" value="Genomic_DNA"/>
</dbReference>
<dbReference type="InterPro" id="IPR036180">
    <property type="entry name" value="Gelsolin-like_dom_sf"/>
</dbReference>
<reference evidence="11 12" key="1">
    <citation type="journal article" date="2023" name="Elife">
        <title>Identification of key yeast species and microbe-microbe interactions impacting larval growth of Drosophila in the wild.</title>
        <authorList>
            <person name="Mure A."/>
            <person name="Sugiura Y."/>
            <person name="Maeda R."/>
            <person name="Honda K."/>
            <person name="Sakurai N."/>
            <person name="Takahashi Y."/>
            <person name="Watada M."/>
            <person name="Katoh T."/>
            <person name="Gotoh A."/>
            <person name="Gotoh Y."/>
            <person name="Taniguchi I."/>
            <person name="Nakamura K."/>
            <person name="Hayashi T."/>
            <person name="Katayama T."/>
            <person name="Uemura T."/>
            <person name="Hattori Y."/>
        </authorList>
    </citation>
    <scope>NUCLEOTIDE SEQUENCE [LARGE SCALE GENOMIC DNA]</scope>
    <source>
        <strain evidence="11 12">SB-73</strain>
    </source>
</reference>
<dbReference type="Pfam" id="PF04810">
    <property type="entry name" value="zf-Sec23_Sec24"/>
    <property type="match status" value="1"/>
</dbReference>
<dbReference type="Gene3D" id="3.40.50.410">
    <property type="entry name" value="von Willebrand factor, type A domain"/>
    <property type="match status" value="1"/>
</dbReference>
<keyword evidence="12" id="KW-1185">Reference proteome</keyword>
<dbReference type="GO" id="GO:0030127">
    <property type="term" value="C:COPII vesicle coat"/>
    <property type="evidence" value="ECO:0007669"/>
    <property type="project" value="InterPro"/>
</dbReference>
<name>A0AAV5RG12_STABA</name>
<evidence type="ECO:0000256" key="4">
    <source>
        <dbReference type="ARBA" id="ARBA00022927"/>
    </source>
</evidence>
<feature type="domain" description="Zinc finger Sec23/Sec24-type" evidence="7">
    <location>
        <begin position="185"/>
        <end position="223"/>
    </location>
</feature>
<dbReference type="Pfam" id="PF04815">
    <property type="entry name" value="Sec23_helical"/>
    <property type="match status" value="1"/>
</dbReference>
<dbReference type="InterPro" id="IPR029006">
    <property type="entry name" value="ADF-H/Gelsolin-like_dom_sf"/>
</dbReference>
<dbReference type="Pfam" id="PF04811">
    <property type="entry name" value="Sec23_trunk"/>
    <property type="match status" value="1"/>
</dbReference>
<keyword evidence="4" id="KW-0653">Protein transport</keyword>
<dbReference type="InterPro" id="IPR036174">
    <property type="entry name" value="Znf_Sec23_Sec24_sf"/>
</dbReference>
<dbReference type="SUPFAM" id="SSF53300">
    <property type="entry name" value="vWA-like"/>
    <property type="match status" value="1"/>
</dbReference>
<dbReference type="Gene3D" id="1.20.120.730">
    <property type="entry name" value="Sec23/Sec24 helical domain"/>
    <property type="match status" value="1"/>
</dbReference>
<dbReference type="GO" id="GO:0008270">
    <property type="term" value="F:zinc ion binding"/>
    <property type="evidence" value="ECO:0007669"/>
    <property type="project" value="InterPro"/>
</dbReference>
<evidence type="ECO:0000256" key="5">
    <source>
        <dbReference type="ARBA" id="ARBA00023034"/>
    </source>
</evidence>
<evidence type="ECO:0000259" key="8">
    <source>
        <dbReference type="Pfam" id="PF04811"/>
    </source>
</evidence>
<dbReference type="SUPFAM" id="SSF81811">
    <property type="entry name" value="Helical domain of Sec23/24"/>
    <property type="match status" value="1"/>
</dbReference>
<dbReference type="PANTHER" id="PTHR13803">
    <property type="entry name" value="SEC24-RELATED PROTEIN"/>
    <property type="match status" value="1"/>
</dbReference>
<comment type="subcellular location">
    <subcellularLocation>
        <location evidence="1">Golgi apparatus membrane</location>
    </subcellularLocation>
</comment>
<dbReference type="Proteomes" id="UP001362899">
    <property type="component" value="Unassembled WGS sequence"/>
</dbReference>
<dbReference type="SUPFAM" id="SSF81995">
    <property type="entry name" value="beta-sandwich domain of Sec23/24"/>
    <property type="match status" value="1"/>
</dbReference>
<evidence type="ECO:0000259" key="7">
    <source>
        <dbReference type="Pfam" id="PF04810"/>
    </source>
</evidence>
<dbReference type="InterPro" id="IPR036465">
    <property type="entry name" value="vWFA_dom_sf"/>
</dbReference>
<sequence>MPDELESRYDELVVQTEDVDITRRLAELKINRTKHGPRIYPGSQAASSYEPKDAPTPLVSRIPAPKAPQVLGLGGHLQQSIPIIPQERDLSQDAVDSTNDGTFLTFQAATPPPADCVYNVVDQGVSSPDFFRVSMYNVPATSKLRERTQLPLALYLRPLALPIVPTANFEPTYLTQGDSDHTELPPRCNRCRAYVNPSVRFTSGGANFVCNLCNYTNITPQEYFSPTMPDGRRLDWESRPELAYGTYDFIVDETYGKKKGGFKHVFLCQSYTNSVDVDLLSIFSVSLKSALQFMNHGDEIAIILFDKYARGLRLKQNTKKDVSTIEMLTFLPDMGCLPPDVFIKIDDNSIPEITHLIESIPTLVTEYDIQSCKECCFGELVECVLDSAPFKADGGRITATLSTIPTGNYAVAPGDPALFDLTGDGNDPRCAEISEPYKKLASQVVNAGSALDIFVVANRGPICLSNLSFLAMKTGGRVEYFPRFVEEKDTRAVITAFLAVCSERLCARQADVRIRCSLGLSVDSIHSTGTCDSAKSTKAIGGDGDSKLSFFDSQSTLTYILKYDSDLNPALDVHFQAAMLYTDNSGVRKVRVYNLMAGVSVRMKPVLKFVDSDVILATICRQALAEAVQAIWCGSNGENSKQSQRYKQIRAAILHKVEDIFGAARLFAGQGLPNSQLLMPTSLRQLPMLALALTKSAALGSRSFSADFKAFNAYELLTSTPNQLTLSLYPRIYDIGEKTMLRATYNALTTGSGACLVYTGSIFMIYLTSNVDPQIIVDLWGVESLQEVPPFADEIPTFDNETNNWVQRLMSELPLRVGRSWCPLQIVRQELDGAEYVLRSMMSEDPLETCPSYDRYIQRLHDRAKNYKETESWF</sequence>
<dbReference type="GO" id="GO:0006886">
    <property type="term" value="P:intracellular protein transport"/>
    <property type="evidence" value="ECO:0007669"/>
    <property type="project" value="InterPro"/>
</dbReference>
<evidence type="ECO:0000259" key="9">
    <source>
        <dbReference type="Pfam" id="PF04815"/>
    </source>
</evidence>
<dbReference type="Gene3D" id="3.40.20.10">
    <property type="entry name" value="Severin"/>
    <property type="match status" value="1"/>
</dbReference>
<evidence type="ECO:0000256" key="6">
    <source>
        <dbReference type="SAM" id="MobiDB-lite"/>
    </source>
</evidence>
<dbReference type="InterPro" id="IPR006900">
    <property type="entry name" value="Sec23/24_helical_dom"/>
</dbReference>
<keyword evidence="3" id="KW-0813">Transport</keyword>
<evidence type="ECO:0000313" key="12">
    <source>
        <dbReference type="Proteomes" id="UP001362899"/>
    </source>
</evidence>
<dbReference type="Pfam" id="PF08033">
    <property type="entry name" value="Sec23_BS"/>
    <property type="match status" value="1"/>
</dbReference>
<proteinExistence type="inferred from homology"/>
<keyword evidence="5" id="KW-0333">Golgi apparatus</keyword>
<feature type="domain" description="Sec23/Sec24 trunk" evidence="8">
    <location>
        <begin position="265"/>
        <end position="494"/>
    </location>
</feature>